<evidence type="ECO:0000313" key="3">
    <source>
        <dbReference type="EMBL" id="DAE22498.1"/>
    </source>
</evidence>
<dbReference type="PROSITE" id="PS50853">
    <property type="entry name" value="FN3"/>
    <property type="match status" value="1"/>
</dbReference>
<proteinExistence type="predicted"/>
<dbReference type="EMBL" id="BK015734">
    <property type="protein sequence ID" value="DAE22498.1"/>
    <property type="molecule type" value="Genomic_DNA"/>
</dbReference>
<dbReference type="CDD" id="cd00063">
    <property type="entry name" value="FN3"/>
    <property type="match status" value="1"/>
</dbReference>
<dbReference type="InterPro" id="IPR003961">
    <property type="entry name" value="FN3_dom"/>
</dbReference>
<evidence type="ECO:0000256" key="1">
    <source>
        <dbReference type="SAM" id="MobiDB-lite"/>
    </source>
</evidence>
<feature type="region of interest" description="Disordered" evidence="1">
    <location>
        <begin position="384"/>
        <end position="405"/>
    </location>
</feature>
<name>A0A8S5QU64_9CAUD</name>
<dbReference type="SUPFAM" id="SSF49265">
    <property type="entry name" value="Fibronectin type III"/>
    <property type="match status" value="1"/>
</dbReference>
<organism evidence="3">
    <name type="scientific">Siphoviridae sp. ctUWs1</name>
    <dbReference type="NCBI Taxonomy" id="2826352"/>
    <lineage>
        <taxon>Viruses</taxon>
        <taxon>Duplodnaviria</taxon>
        <taxon>Heunggongvirae</taxon>
        <taxon>Uroviricota</taxon>
        <taxon>Caudoviricetes</taxon>
    </lineage>
</organism>
<dbReference type="Pfam" id="PF00041">
    <property type="entry name" value="fn3"/>
    <property type="match status" value="1"/>
</dbReference>
<reference evidence="3" key="1">
    <citation type="journal article" date="2021" name="Proc. Natl. Acad. Sci. U.S.A.">
        <title>A Catalog of Tens of Thousands of Viruses from Human Metagenomes Reveals Hidden Associations with Chronic Diseases.</title>
        <authorList>
            <person name="Tisza M.J."/>
            <person name="Buck C.B."/>
        </authorList>
    </citation>
    <scope>NUCLEOTIDE SEQUENCE</scope>
    <source>
        <strain evidence="3">CtUWs1</strain>
    </source>
</reference>
<accession>A0A8S5QU64</accession>
<feature type="domain" description="Fibronectin type-III" evidence="2">
    <location>
        <begin position="404"/>
        <end position="516"/>
    </location>
</feature>
<dbReference type="InterPro" id="IPR013783">
    <property type="entry name" value="Ig-like_fold"/>
</dbReference>
<protein>
    <submittedName>
        <fullName evidence="3">FN3</fullName>
    </submittedName>
</protein>
<dbReference type="InterPro" id="IPR036116">
    <property type="entry name" value="FN3_sf"/>
</dbReference>
<dbReference type="Gene3D" id="2.60.40.10">
    <property type="entry name" value="Immunoglobulins"/>
    <property type="match status" value="1"/>
</dbReference>
<evidence type="ECO:0000259" key="2">
    <source>
        <dbReference type="PROSITE" id="PS50853"/>
    </source>
</evidence>
<sequence length="692" mass="74941">MQRTYFPGMQLRAVAYAIQGDRIGVVPDILEMTVTTPRGETPTLSLSYAPGPNAVRGSVLEGEVEVAVEATFDGDTWEELPDARFVTQKTEHNLVNDGTDSRKVEAIHVSDYMKEALVWSVPEAAKDKEGKFKFLSKNAGEIIGTVWQAATKRGWGQGLTLDATTTTDSANQRWAKVVTLYFDPSISILQIVDSLRNLGMVDTVWQGRTLKIYNADTTQARDLTASRRWPLATTLTGAPEAATWADMCTDVLVKGESGRTWLIHNDTAPKSMRRVEKVVEAGGVELEATARLVAEATLKSGAHVREEIKREWAAPDVHLLPWQDYRLGDWMMVERQGGMERLQVAQISVTQKEQMVSGHTTFGTVLDSLLGRLTKRTKGIVGLATTSGSGVRPNPPVSKNWPVPPQGLTGSSRAVVGQDGWPTAVVELQWGKVDADALGTKVDVTGYEVSWQNVKLTAERSGSYVTKGAEATTAAIAPLEVGVQYRFWVRAQTQDGVGAWSQPLMITTATDVTPPPVPPVPRLSQTLGVLNVGWLMIGANGEAMPADFAGAEVSVQLPGVAPGVFSTMPTPVQRISLAGLEMREYEVCMRTYDRAGNRSAWGRAATITLKQNIDADAIAKQVEDKLKGSDAMQQAAREETLKEMNRLTGAMTQVAADLVSSGPVPPDSGTIGSSMWIAPDGRIFVLRAEGDK</sequence>